<accession>A0A0G3BMN7</accession>
<reference evidence="1 2" key="1">
    <citation type="submission" date="2015-05" db="EMBL/GenBank/DDBJ databases">
        <authorList>
            <person name="Tang B."/>
            <person name="Yu Y."/>
        </authorList>
    </citation>
    <scope>NUCLEOTIDE SEQUENCE [LARGE SCALE GENOMIC DNA]</scope>
    <source>
        <strain evidence="1 2">DSM 7029</strain>
    </source>
</reference>
<dbReference type="AlphaFoldDB" id="A0A0G3BMN7"/>
<dbReference type="KEGG" id="pbh:AAW51_2562"/>
<evidence type="ECO:0000313" key="1">
    <source>
        <dbReference type="EMBL" id="AKJ29253.1"/>
    </source>
</evidence>
<protein>
    <submittedName>
        <fullName evidence="1">Uncharacterized protein</fullName>
    </submittedName>
</protein>
<organism evidence="1 2">
    <name type="scientific">Caldimonas brevitalea</name>
    <dbReference type="NCBI Taxonomy" id="413882"/>
    <lineage>
        <taxon>Bacteria</taxon>
        <taxon>Pseudomonadati</taxon>
        <taxon>Pseudomonadota</taxon>
        <taxon>Betaproteobacteria</taxon>
        <taxon>Burkholderiales</taxon>
        <taxon>Sphaerotilaceae</taxon>
        <taxon>Caldimonas</taxon>
    </lineage>
</organism>
<proteinExistence type="predicted"/>
<sequence>MDDCGASPSSLPRWREVEEEEEVLPVFDVCRVLPALEDELLTW</sequence>
<name>A0A0G3BMN7_9BURK</name>
<evidence type="ECO:0000313" key="2">
    <source>
        <dbReference type="Proteomes" id="UP000035352"/>
    </source>
</evidence>
<dbReference type="EMBL" id="CP011371">
    <property type="protein sequence ID" value="AKJ29253.1"/>
    <property type="molecule type" value="Genomic_DNA"/>
</dbReference>
<gene>
    <name evidence="1" type="ORF">AAW51_2562</name>
</gene>
<dbReference type="Proteomes" id="UP000035352">
    <property type="component" value="Chromosome"/>
</dbReference>
<keyword evidence="2" id="KW-1185">Reference proteome</keyword>